<comment type="caution">
    <text evidence="1">The sequence shown here is derived from an EMBL/GenBank/DDBJ whole genome shotgun (WGS) entry which is preliminary data.</text>
</comment>
<proteinExistence type="predicted"/>
<protein>
    <submittedName>
        <fullName evidence="1">Uncharacterized protein</fullName>
    </submittedName>
</protein>
<accession>A0A699KH55</accession>
<dbReference type="EMBL" id="BKCJ010516233">
    <property type="protein sequence ID" value="GFA92957.1"/>
    <property type="molecule type" value="Genomic_DNA"/>
</dbReference>
<name>A0A699KH55_TANCI</name>
<reference evidence="1" key="1">
    <citation type="journal article" date="2019" name="Sci. Rep.">
        <title>Draft genome of Tanacetum cinerariifolium, the natural source of mosquito coil.</title>
        <authorList>
            <person name="Yamashiro T."/>
            <person name="Shiraishi A."/>
            <person name="Satake H."/>
            <person name="Nakayama K."/>
        </authorList>
    </citation>
    <scope>NUCLEOTIDE SEQUENCE</scope>
</reference>
<sequence>MLEESDFKSWKIHIERYIRGKHLGKLIWKSIKNGRTPHLMIKVTTGEGEQQTQVTREKTDEEFIEAKNNKERADIQSYEQHAMKTLRKMNQTSGNADSLAYMAQATQLSSYTLSQYVPPPPQYAPAPQQAPQLTNDAMLATMNQIINMLSGFQKQFPPTNNQLRTFTNPMTQATIQAGQITIESKEKGMVLDAEAKAFLPDVEFTVSYAEPLAITTTIAFEVSHEDAYDSNVDEGPYAAATFMAILKQTGPSTGEGSNNDTDFHVELKTYDNHFFDNLNHQVS</sequence>
<evidence type="ECO:0000313" key="1">
    <source>
        <dbReference type="EMBL" id="GFA92957.1"/>
    </source>
</evidence>
<dbReference type="AlphaFoldDB" id="A0A699KH55"/>
<organism evidence="1">
    <name type="scientific">Tanacetum cinerariifolium</name>
    <name type="common">Dalmatian daisy</name>
    <name type="synonym">Chrysanthemum cinerariifolium</name>
    <dbReference type="NCBI Taxonomy" id="118510"/>
    <lineage>
        <taxon>Eukaryota</taxon>
        <taxon>Viridiplantae</taxon>
        <taxon>Streptophyta</taxon>
        <taxon>Embryophyta</taxon>
        <taxon>Tracheophyta</taxon>
        <taxon>Spermatophyta</taxon>
        <taxon>Magnoliopsida</taxon>
        <taxon>eudicotyledons</taxon>
        <taxon>Gunneridae</taxon>
        <taxon>Pentapetalae</taxon>
        <taxon>asterids</taxon>
        <taxon>campanulids</taxon>
        <taxon>Asterales</taxon>
        <taxon>Asteraceae</taxon>
        <taxon>Asteroideae</taxon>
        <taxon>Anthemideae</taxon>
        <taxon>Anthemidinae</taxon>
        <taxon>Tanacetum</taxon>
    </lineage>
</organism>
<gene>
    <name evidence="1" type="ORF">Tci_664929</name>
</gene>